<evidence type="ECO:0000259" key="2">
    <source>
        <dbReference type="PROSITE" id="PS51096"/>
    </source>
</evidence>
<dbReference type="InterPro" id="IPR036662">
    <property type="entry name" value="PTS_EIIA_man-typ_sf"/>
</dbReference>
<accession>A0A423PHH5</accession>
<dbReference type="SUPFAM" id="SSF53062">
    <property type="entry name" value="PTS system fructose IIA component-like"/>
    <property type="match status" value="1"/>
</dbReference>
<name>A0A423PHH5_9GAMM</name>
<evidence type="ECO:0000313" key="3">
    <source>
        <dbReference type="EMBL" id="ROO25005.1"/>
    </source>
</evidence>
<sequence length="133" mass="14009">MIGVLLITHGRLGAHFVETVTGMIGDLSRPTEVLEVHRHDDPDERSQAAADALARLDDGDGVLIITDAFGSTPSNIATRAAAPDRTRVVAGINLSMLVRVYNYPQLALDDLAASAIEAGRAGVMPCPQPDPSP</sequence>
<dbReference type="AlphaFoldDB" id="A0A423PHH5"/>
<keyword evidence="4" id="KW-1185">Reference proteome</keyword>
<protein>
    <submittedName>
        <fullName evidence="3">PTS mannose transporter subunit IIA</fullName>
    </submittedName>
</protein>
<dbReference type="RefSeq" id="WP_123589469.1">
    <property type="nucleotide sequence ID" value="NZ_AYKH01000040.1"/>
</dbReference>
<comment type="caution">
    <text evidence="3">The sequence shown here is derived from an EMBL/GenBank/DDBJ whole genome shotgun (WGS) entry which is preliminary data.</text>
</comment>
<dbReference type="InterPro" id="IPR051471">
    <property type="entry name" value="Bacterial_PTS_sugar_comp"/>
</dbReference>
<evidence type="ECO:0000256" key="1">
    <source>
        <dbReference type="ARBA" id="ARBA00022679"/>
    </source>
</evidence>
<dbReference type="GO" id="GO:0009401">
    <property type="term" value="P:phosphoenolpyruvate-dependent sugar phosphotransferase system"/>
    <property type="evidence" value="ECO:0007669"/>
    <property type="project" value="InterPro"/>
</dbReference>
<proteinExistence type="predicted"/>
<organism evidence="3 4">
    <name type="scientific">Salinisphaera orenii MK-B5</name>
    <dbReference type="NCBI Taxonomy" id="856730"/>
    <lineage>
        <taxon>Bacteria</taxon>
        <taxon>Pseudomonadati</taxon>
        <taxon>Pseudomonadota</taxon>
        <taxon>Gammaproteobacteria</taxon>
        <taxon>Salinisphaerales</taxon>
        <taxon>Salinisphaeraceae</taxon>
        <taxon>Salinisphaera</taxon>
    </lineage>
</organism>
<feature type="domain" description="PTS EIIA type-4" evidence="2">
    <location>
        <begin position="1"/>
        <end position="123"/>
    </location>
</feature>
<dbReference type="InterPro" id="IPR004701">
    <property type="entry name" value="PTS_EIIA_man-typ"/>
</dbReference>
<dbReference type="PROSITE" id="PS51096">
    <property type="entry name" value="PTS_EIIA_TYPE_4"/>
    <property type="match status" value="1"/>
</dbReference>
<dbReference type="Proteomes" id="UP000283993">
    <property type="component" value="Unassembled WGS sequence"/>
</dbReference>
<dbReference type="EMBL" id="AYKH01000040">
    <property type="protein sequence ID" value="ROO25005.1"/>
    <property type="molecule type" value="Genomic_DNA"/>
</dbReference>
<dbReference type="GO" id="GO:0016740">
    <property type="term" value="F:transferase activity"/>
    <property type="evidence" value="ECO:0007669"/>
    <property type="project" value="UniProtKB-KW"/>
</dbReference>
<keyword evidence="1" id="KW-0808">Transferase</keyword>
<dbReference type="PANTHER" id="PTHR33799:SF1">
    <property type="entry name" value="PTS SYSTEM MANNOSE-SPECIFIC EIIAB COMPONENT-RELATED"/>
    <property type="match status" value="1"/>
</dbReference>
<dbReference type="Pfam" id="PF03610">
    <property type="entry name" value="EIIA-man"/>
    <property type="match status" value="1"/>
</dbReference>
<dbReference type="PANTHER" id="PTHR33799">
    <property type="entry name" value="PTS PERMEASE-RELATED-RELATED"/>
    <property type="match status" value="1"/>
</dbReference>
<gene>
    <name evidence="3" type="ORF">SAOR_13620</name>
</gene>
<reference evidence="3 4" key="1">
    <citation type="submission" date="2013-10" db="EMBL/GenBank/DDBJ databases">
        <title>Salinisphaera orenii MK-B5 Genome Sequencing.</title>
        <authorList>
            <person name="Lai Q."/>
            <person name="Li C."/>
            <person name="Shao Z."/>
        </authorList>
    </citation>
    <scope>NUCLEOTIDE SEQUENCE [LARGE SCALE GENOMIC DNA]</scope>
    <source>
        <strain evidence="3 4">MK-B5</strain>
    </source>
</reference>
<dbReference type="GO" id="GO:0016020">
    <property type="term" value="C:membrane"/>
    <property type="evidence" value="ECO:0007669"/>
    <property type="project" value="InterPro"/>
</dbReference>
<evidence type="ECO:0000313" key="4">
    <source>
        <dbReference type="Proteomes" id="UP000283993"/>
    </source>
</evidence>
<dbReference type="Gene3D" id="3.40.50.510">
    <property type="entry name" value="Phosphotransferase system, mannose-type IIA component"/>
    <property type="match status" value="1"/>
</dbReference>